<keyword evidence="1" id="KW-0677">Repeat</keyword>
<dbReference type="GO" id="GO:0005544">
    <property type="term" value="F:calcium-dependent phospholipid binding"/>
    <property type="evidence" value="ECO:0007669"/>
    <property type="project" value="InterPro"/>
</dbReference>
<sequence>MEEIKDAYAKQFGAKLADAVTKNTHGHYKDALLAMIGK</sequence>
<evidence type="ECO:0000256" key="1">
    <source>
        <dbReference type="ARBA" id="ARBA00022737"/>
    </source>
</evidence>
<name>A0A0A8YJ37_ARUDO</name>
<dbReference type="Gene3D" id="1.10.220.10">
    <property type="entry name" value="Annexin"/>
    <property type="match status" value="1"/>
</dbReference>
<reference evidence="3" key="2">
    <citation type="journal article" date="2015" name="Data Brief">
        <title>Shoot transcriptome of the giant reed, Arundo donax.</title>
        <authorList>
            <person name="Barrero R.A."/>
            <person name="Guerrero F.D."/>
            <person name="Moolhuijzen P."/>
            <person name="Goolsby J.A."/>
            <person name="Tidwell J."/>
            <person name="Bellgard S.E."/>
            <person name="Bellgard M.I."/>
        </authorList>
    </citation>
    <scope>NUCLEOTIDE SEQUENCE</scope>
    <source>
        <tissue evidence="3">Shoot tissue taken approximately 20 cm above the soil surface</tissue>
    </source>
</reference>
<organism evidence="3">
    <name type="scientific">Arundo donax</name>
    <name type="common">Giant reed</name>
    <name type="synonym">Donax arundinaceus</name>
    <dbReference type="NCBI Taxonomy" id="35708"/>
    <lineage>
        <taxon>Eukaryota</taxon>
        <taxon>Viridiplantae</taxon>
        <taxon>Streptophyta</taxon>
        <taxon>Embryophyta</taxon>
        <taxon>Tracheophyta</taxon>
        <taxon>Spermatophyta</taxon>
        <taxon>Magnoliopsida</taxon>
        <taxon>Liliopsida</taxon>
        <taxon>Poales</taxon>
        <taxon>Poaceae</taxon>
        <taxon>PACMAD clade</taxon>
        <taxon>Arundinoideae</taxon>
        <taxon>Arundineae</taxon>
        <taxon>Arundo</taxon>
    </lineage>
</organism>
<evidence type="ECO:0000313" key="3">
    <source>
        <dbReference type="EMBL" id="JAD25580.1"/>
    </source>
</evidence>
<dbReference type="SUPFAM" id="SSF47874">
    <property type="entry name" value="Annexin"/>
    <property type="match status" value="1"/>
</dbReference>
<dbReference type="InterPro" id="IPR037104">
    <property type="entry name" value="Annexin_sf"/>
</dbReference>
<accession>A0A0A8YJ37</accession>
<protein>
    <submittedName>
        <fullName evidence="3">Uncharacterized protein</fullName>
    </submittedName>
</protein>
<reference evidence="3" key="1">
    <citation type="submission" date="2014-09" db="EMBL/GenBank/DDBJ databases">
        <authorList>
            <person name="Magalhaes I.L.F."/>
            <person name="Oliveira U."/>
            <person name="Santos F.R."/>
            <person name="Vidigal T.H.D.A."/>
            <person name="Brescovit A.D."/>
            <person name="Santos A.J."/>
        </authorList>
    </citation>
    <scope>NUCLEOTIDE SEQUENCE</scope>
    <source>
        <tissue evidence="3">Shoot tissue taken approximately 20 cm above the soil surface</tissue>
    </source>
</reference>
<proteinExistence type="predicted"/>
<dbReference type="Pfam" id="PF00191">
    <property type="entry name" value="Annexin"/>
    <property type="match status" value="1"/>
</dbReference>
<evidence type="ECO:0000256" key="2">
    <source>
        <dbReference type="ARBA" id="ARBA00023216"/>
    </source>
</evidence>
<dbReference type="InterPro" id="IPR018502">
    <property type="entry name" value="Annexin_repeat"/>
</dbReference>
<dbReference type="AlphaFoldDB" id="A0A0A8YJ37"/>
<keyword evidence="2" id="KW-0041">Annexin</keyword>
<dbReference type="GO" id="GO:0005509">
    <property type="term" value="F:calcium ion binding"/>
    <property type="evidence" value="ECO:0007669"/>
    <property type="project" value="InterPro"/>
</dbReference>
<dbReference type="PROSITE" id="PS51897">
    <property type="entry name" value="ANNEXIN_2"/>
    <property type="match status" value="1"/>
</dbReference>
<dbReference type="EMBL" id="GBRH01272315">
    <property type="protein sequence ID" value="JAD25580.1"/>
    <property type="molecule type" value="Transcribed_RNA"/>
</dbReference>